<dbReference type="OrthoDB" id="6555293at2"/>
<evidence type="ECO:0000313" key="6">
    <source>
        <dbReference type="EMBL" id="ABE36836.1"/>
    </source>
</evidence>
<dbReference type="InterPro" id="IPR050176">
    <property type="entry name" value="LTTR"/>
</dbReference>
<comment type="similarity">
    <text evidence="1">Belongs to the LysR transcriptional regulatory family.</text>
</comment>
<keyword evidence="3" id="KW-0238">DNA-binding</keyword>
<dbReference type="SUPFAM" id="SSF53850">
    <property type="entry name" value="Periplasmic binding protein-like II"/>
    <property type="match status" value="1"/>
</dbReference>
<keyword evidence="2" id="KW-0805">Transcription regulation</keyword>
<evidence type="ECO:0000256" key="4">
    <source>
        <dbReference type="ARBA" id="ARBA00023163"/>
    </source>
</evidence>
<dbReference type="Proteomes" id="UP000001817">
    <property type="component" value="Chromosome 3"/>
</dbReference>
<dbReference type="STRING" id="266265.Bxe_C0961"/>
<dbReference type="PRINTS" id="PR00039">
    <property type="entry name" value="HTHLYSR"/>
</dbReference>
<dbReference type="Gene3D" id="3.40.190.10">
    <property type="entry name" value="Periplasmic binding protein-like II"/>
    <property type="match status" value="2"/>
</dbReference>
<reference evidence="6 7" key="1">
    <citation type="journal article" date="2006" name="Proc. Natl. Acad. Sci. U.S.A.">
        <title>Burkholderia xenovorans LB400 harbors a multi-replicon, 9.73-Mbp genome shaped for versatility.</title>
        <authorList>
            <person name="Chain P.S."/>
            <person name="Denef V.J."/>
            <person name="Konstantinidis K.T."/>
            <person name="Vergez L.M."/>
            <person name="Agullo L."/>
            <person name="Reyes V.L."/>
            <person name="Hauser L."/>
            <person name="Cordova M."/>
            <person name="Gomez L."/>
            <person name="Gonzalez M."/>
            <person name="Land M."/>
            <person name="Lao V."/>
            <person name="Larimer F."/>
            <person name="LiPuma J.J."/>
            <person name="Mahenthiralingam E."/>
            <person name="Malfatti S.A."/>
            <person name="Marx C.J."/>
            <person name="Parnell J.J."/>
            <person name="Ramette A."/>
            <person name="Richardson P."/>
            <person name="Seeger M."/>
            <person name="Smith D."/>
            <person name="Spilker T."/>
            <person name="Sul W.J."/>
            <person name="Tsoi T.V."/>
            <person name="Ulrich L.E."/>
            <person name="Zhulin I.B."/>
            <person name="Tiedje J.M."/>
        </authorList>
    </citation>
    <scope>NUCLEOTIDE SEQUENCE [LARGE SCALE GENOMIC DNA]</scope>
    <source>
        <strain evidence="6 7">LB400</strain>
    </source>
</reference>
<name>Q13GF3_PARXL</name>
<dbReference type="PROSITE" id="PS50931">
    <property type="entry name" value="HTH_LYSR"/>
    <property type="match status" value="1"/>
</dbReference>
<evidence type="ECO:0000256" key="1">
    <source>
        <dbReference type="ARBA" id="ARBA00009437"/>
    </source>
</evidence>
<dbReference type="eggNOG" id="COG0583">
    <property type="taxonomic scope" value="Bacteria"/>
</dbReference>
<dbReference type="KEGG" id="bxb:DR64_7491"/>
<dbReference type="PANTHER" id="PTHR30579:SF7">
    <property type="entry name" value="HTH-TYPE TRANSCRIPTIONAL REGULATOR LRHA-RELATED"/>
    <property type="match status" value="1"/>
</dbReference>
<dbReference type="AlphaFoldDB" id="Q13GF3"/>
<dbReference type="EMBL" id="CP000272">
    <property type="protein sequence ID" value="ABE36836.1"/>
    <property type="molecule type" value="Genomic_DNA"/>
</dbReference>
<protein>
    <submittedName>
        <fullName evidence="6">Transcriptional regulator, LysR family</fullName>
    </submittedName>
</protein>
<dbReference type="InterPro" id="IPR036390">
    <property type="entry name" value="WH_DNA-bd_sf"/>
</dbReference>
<dbReference type="InterPro" id="IPR036388">
    <property type="entry name" value="WH-like_DNA-bd_sf"/>
</dbReference>
<keyword evidence="4" id="KW-0804">Transcription</keyword>
<evidence type="ECO:0000313" key="7">
    <source>
        <dbReference type="Proteomes" id="UP000001817"/>
    </source>
</evidence>
<accession>Q13GF3</accession>
<keyword evidence="7" id="KW-1185">Reference proteome</keyword>
<dbReference type="InterPro" id="IPR000847">
    <property type="entry name" value="LysR_HTH_N"/>
</dbReference>
<dbReference type="Gene3D" id="1.10.10.10">
    <property type="entry name" value="Winged helix-like DNA-binding domain superfamily/Winged helix DNA-binding domain"/>
    <property type="match status" value="1"/>
</dbReference>
<dbReference type="FunFam" id="1.10.10.10:FF:000001">
    <property type="entry name" value="LysR family transcriptional regulator"/>
    <property type="match status" value="1"/>
</dbReference>
<evidence type="ECO:0000259" key="5">
    <source>
        <dbReference type="PROSITE" id="PS50931"/>
    </source>
</evidence>
<feature type="domain" description="HTH lysR-type" evidence="5">
    <location>
        <begin position="1"/>
        <end position="59"/>
    </location>
</feature>
<dbReference type="DNASU" id="4010474"/>
<sequence length="289" mass="31331">MLHLNLLQVFISVAENSSFTLAGSEMHRTQSAISMKIKRLEEILGVPVFERSGKSIELTKEGAIFLTHSRRILQLVDEAMSAVGAVRKSNVVRLGCVEDYAVRTIPKILVDFWVEHPDVHIEMGTGDSASLLDRLGDDFDVVLAEHPLNSGEGEVVCTDSLVWGASANHSPHLQEPIPVAFRSQGALERQWACSALNAAGRPWRLACLSAGIGTLQTAVDAGLAVGVFKASTLAGALNRLTPADNFPQLPDVEMALHVMNDGFSQPSIMQLVKKLRESLQRPQLAAAHE</sequence>
<proteinExistence type="inferred from homology"/>
<dbReference type="Pfam" id="PF03466">
    <property type="entry name" value="LysR_substrate"/>
    <property type="match status" value="1"/>
</dbReference>
<dbReference type="PATRIC" id="fig|266265.5.peg.8723"/>
<gene>
    <name evidence="6" type="ORF">Bxe_C0961</name>
</gene>
<dbReference type="SUPFAM" id="SSF46785">
    <property type="entry name" value="Winged helix' DNA-binding domain"/>
    <property type="match status" value="1"/>
</dbReference>
<dbReference type="InterPro" id="IPR005119">
    <property type="entry name" value="LysR_subst-bd"/>
</dbReference>
<dbReference type="RefSeq" id="WP_011494083.1">
    <property type="nucleotide sequence ID" value="NC_007953.1"/>
</dbReference>
<dbReference type="PANTHER" id="PTHR30579">
    <property type="entry name" value="TRANSCRIPTIONAL REGULATOR"/>
    <property type="match status" value="1"/>
</dbReference>
<evidence type="ECO:0000256" key="3">
    <source>
        <dbReference type="ARBA" id="ARBA00023125"/>
    </source>
</evidence>
<dbReference type="Pfam" id="PF00126">
    <property type="entry name" value="HTH_1"/>
    <property type="match status" value="1"/>
</dbReference>
<evidence type="ECO:0000256" key="2">
    <source>
        <dbReference type="ARBA" id="ARBA00023015"/>
    </source>
</evidence>
<dbReference type="KEGG" id="bxe:Bxe_C0961"/>
<organism evidence="6 7">
    <name type="scientific">Paraburkholderia xenovorans (strain LB400)</name>
    <dbReference type="NCBI Taxonomy" id="266265"/>
    <lineage>
        <taxon>Bacteria</taxon>
        <taxon>Pseudomonadati</taxon>
        <taxon>Pseudomonadota</taxon>
        <taxon>Betaproteobacteria</taxon>
        <taxon>Burkholderiales</taxon>
        <taxon>Burkholderiaceae</taxon>
        <taxon>Paraburkholderia</taxon>
    </lineage>
</organism>
<dbReference type="GO" id="GO:0003700">
    <property type="term" value="F:DNA-binding transcription factor activity"/>
    <property type="evidence" value="ECO:0007669"/>
    <property type="project" value="InterPro"/>
</dbReference>
<dbReference type="GO" id="GO:0003677">
    <property type="term" value="F:DNA binding"/>
    <property type="evidence" value="ECO:0007669"/>
    <property type="project" value="UniProtKB-KW"/>
</dbReference>